<dbReference type="SUPFAM" id="SSF50685">
    <property type="entry name" value="Barwin-like endoglucanases"/>
    <property type="match status" value="1"/>
</dbReference>
<evidence type="ECO:0008006" key="3">
    <source>
        <dbReference type="Google" id="ProtNLM"/>
    </source>
</evidence>
<sequence>MGAVVAVRKRTCWTGEYKRLCWMPQCPVHKCRFAHLTIVLIFSSRNFYEKNLCCKMFGITYSTFLLVVAAIAARAAPSEWISAPCTFHDYEGDQERLGEAYDNSPGWCGIRYSALNTARITAVSGLGESLCNACLEILPDGNSTSTKSTYVLAVDQKGAAGLDVARTSFQSVFPGSNPLDPQVCRYRVVDSALCGGVCFGSAEECTTGKRCLLPANALPPIQKPGAANAKKTTSTASYAVYPTTNVANIPPTTKTGEPAATIYPTPTPSADNSDTKVVSQIVPVAAQSTPIPKNQAYSAGQKLLVRGWTVGAALVFMSVCLAAF</sequence>
<accession>A0A0L0HEW7</accession>
<dbReference type="EMBL" id="KQ257456">
    <property type="protein sequence ID" value="KND00006.1"/>
    <property type="molecule type" value="Genomic_DNA"/>
</dbReference>
<keyword evidence="2" id="KW-1185">Reference proteome</keyword>
<evidence type="ECO:0000313" key="2">
    <source>
        <dbReference type="Proteomes" id="UP000053201"/>
    </source>
</evidence>
<dbReference type="InParanoid" id="A0A0L0HEW7"/>
<protein>
    <recommendedName>
        <fullName evidence="3">Barwin domain-containing protein</fullName>
    </recommendedName>
</protein>
<dbReference type="Proteomes" id="UP000053201">
    <property type="component" value="Unassembled WGS sequence"/>
</dbReference>
<organism evidence="1 2">
    <name type="scientific">Spizellomyces punctatus (strain DAOM BR117)</name>
    <dbReference type="NCBI Taxonomy" id="645134"/>
    <lineage>
        <taxon>Eukaryota</taxon>
        <taxon>Fungi</taxon>
        <taxon>Fungi incertae sedis</taxon>
        <taxon>Chytridiomycota</taxon>
        <taxon>Chytridiomycota incertae sedis</taxon>
        <taxon>Chytridiomycetes</taxon>
        <taxon>Spizellomycetales</taxon>
        <taxon>Spizellomycetaceae</taxon>
        <taxon>Spizellomyces</taxon>
    </lineage>
</organism>
<dbReference type="eggNOG" id="ENOG502SWSD">
    <property type="taxonomic scope" value="Eukaryota"/>
</dbReference>
<gene>
    <name evidence="1" type="ORF">SPPG_04353</name>
</gene>
<dbReference type="RefSeq" id="XP_016608045.1">
    <property type="nucleotide sequence ID" value="XM_016752592.1"/>
</dbReference>
<name>A0A0L0HEW7_SPIPD</name>
<proteinExistence type="predicted"/>
<dbReference type="OMA" id="DSSNCAG"/>
<dbReference type="InterPro" id="IPR036908">
    <property type="entry name" value="RlpA-like_sf"/>
</dbReference>
<dbReference type="OrthoDB" id="5561496at2759"/>
<reference evidence="1 2" key="1">
    <citation type="submission" date="2009-08" db="EMBL/GenBank/DDBJ databases">
        <title>The Genome Sequence of Spizellomyces punctatus strain DAOM BR117.</title>
        <authorList>
            <consortium name="The Broad Institute Genome Sequencing Platform"/>
            <person name="Russ C."/>
            <person name="Cuomo C."/>
            <person name="Shea T."/>
            <person name="Young S.K."/>
            <person name="Zeng Q."/>
            <person name="Koehrsen M."/>
            <person name="Haas B."/>
            <person name="Borodovsky M."/>
            <person name="Guigo R."/>
            <person name="Alvarado L."/>
            <person name="Berlin A."/>
            <person name="Bochicchio J."/>
            <person name="Borenstein D."/>
            <person name="Chapman S."/>
            <person name="Chen Z."/>
            <person name="Engels R."/>
            <person name="Freedman E."/>
            <person name="Gellesch M."/>
            <person name="Goldberg J."/>
            <person name="Griggs A."/>
            <person name="Gujja S."/>
            <person name="Heiman D."/>
            <person name="Hepburn T."/>
            <person name="Howarth C."/>
            <person name="Jen D."/>
            <person name="Larson L."/>
            <person name="Lewis B."/>
            <person name="Mehta T."/>
            <person name="Park D."/>
            <person name="Pearson M."/>
            <person name="Roberts A."/>
            <person name="Saif S."/>
            <person name="Shenoy N."/>
            <person name="Sisk P."/>
            <person name="Stolte C."/>
            <person name="Sykes S."/>
            <person name="Thomson T."/>
            <person name="Walk T."/>
            <person name="White J."/>
            <person name="Yandava C."/>
            <person name="Burger G."/>
            <person name="Gray M.W."/>
            <person name="Holland P.W.H."/>
            <person name="King N."/>
            <person name="Lang F.B.F."/>
            <person name="Roger A.J."/>
            <person name="Ruiz-Trillo I."/>
            <person name="Lander E."/>
            <person name="Nusbaum C."/>
        </authorList>
    </citation>
    <scope>NUCLEOTIDE SEQUENCE [LARGE SCALE GENOMIC DNA]</scope>
    <source>
        <strain evidence="1 2">DAOM BR117</strain>
    </source>
</reference>
<dbReference type="VEuPathDB" id="FungiDB:SPPG_04353"/>
<dbReference type="AlphaFoldDB" id="A0A0L0HEW7"/>
<evidence type="ECO:0000313" key="1">
    <source>
        <dbReference type="EMBL" id="KND00006.1"/>
    </source>
</evidence>
<dbReference type="GeneID" id="27687805"/>